<feature type="region of interest" description="Disordered" evidence="1">
    <location>
        <begin position="1"/>
        <end position="20"/>
    </location>
</feature>
<gene>
    <name evidence="2" type="ORF">Anapl_11698</name>
</gene>
<dbReference type="AlphaFoldDB" id="R0LST7"/>
<evidence type="ECO:0000313" key="2">
    <source>
        <dbReference type="EMBL" id="EOB04820.1"/>
    </source>
</evidence>
<feature type="compositionally biased region" description="Basic and acidic residues" evidence="1">
    <location>
        <begin position="1"/>
        <end position="11"/>
    </location>
</feature>
<keyword evidence="3" id="KW-1185">Reference proteome</keyword>
<evidence type="ECO:0000313" key="3">
    <source>
        <dbReference type="Proteomes" id="UP000296049"/>
    </source>
</evidence>
<dbReference type="Proteomes" id="UP000296049">
    <property type="component" value="Unassembled WGS sequence"/>
</dbReference>
<accession>R0LST7</accession>
<organism evidence="2 3">
    <name type="scientific">Anas platyrhynchos</name>
    <name type="common">Mallard</name>
    <name type="synonym">Anas boschas</name>
    <dbReference type="NCBI Taxonomy" id="8839"/>
    <lineage>
        <taxon>Eukaryota</taxon>
        <taxon>Metazoa</taxon>
        <taxon>Chordata</taxon>
        <taxon>Craniata</taxon>
        <taxon>Vertebrata</taxon>
        <taxon>Euteleostomi</taxon>
        <taxon>Archelosauria</taxon>
        <taxon>Archosauria</taxon>
        <taxon>Dinosauria</taxon>
        <taxon>Saurischia</taxon>
        <taxon>Theropoda</taxon>
        <taxon>Coelurosauria</taxon>
        <taxon>Aves</taxon>
        <taxon>Neognathae</taxon>
        <taxon>Galloanserae</taxon>
        <taxon>Anseriformes</taxon>
        <taxon>Anatidae</taxon>
        <taxon>Anatinae</taxon>
        <taxon>Anas</taxon>
    </lineage>
</organism>
<dbReference type="EMBL" id="KB742745">
    <property type="protein sequence ID" value="EOB04820.1"/>
    <property type="molecule type" value="Genomic_DNA"/>
</dbReference>
<reference evidence="3" key="1">
    <citation type="journal article" date="2013" name="Nat. Genet.">
        <title>The duck genome and transcriptome provide insight into an avian influenza virus reservoir species.</title>
        <authorList>
            <person name="Huang Y."/>
            <person name="Li Y."/>
            <person name="Burt D.W."/>
            <person name="Chen H."/>
            <person name="Zhang Y."/>
            <person name="Qian W."/>
            <person name="Kim H."/>
            <person name="Gan S."/>
            <person name="Zhao Y."/>
            <person name="Li J."/>
            <person name="Yi K."/>
            <person name="Feng H."/>
            <person name="Zhu P."/>
            <person name="Li B."/>
            <person name="Liu Q."/>
            <person name="Fairley S."/>
            <person name="Magor K.E."/>
            <person name="Du Z."/>
            <person name="Hu X."/>
            <person name="Goodman L."/>
            <person name="Tafer H."/>
            <person name="Vignal A."/>
            <person name="Lee T."/>
            <person name="Kim K.W."/>
            <person name="Sheng Z."/>
            <person name="An Y."/>
            <person name="Searle S."/>
            <person name="Herrero J."/>
            <person name="Groenen M.A."/>
            <person name="Crooijmans R.P."/>
            <person name="Faraut T."/>
            <person name="Cai Q."/>
            <person name="Webster R.G."/>
            <person name="Aldridge J.R."/>
            <person name="Warren W.C."/>
            <person name="Bartschat S."/>
            <person name="Kehr S."/>
            <person name="Marz M."/>
            <person name="Stadler P.F."/>
            <person name="Smith J."/>
            <person name="Kraus R.H."/>
            <person name="Zhao Y."/>
            <person name="Ren L."/>
            <person name="Fei J."/>
            <person name="Morisson M."/>
            <person name="Kaiser P."/>
            <person name="Griffin D.K."/>
            <person name="Rao M."/>
            <person name="Pitel F."/>
            <person name="Wang J."/>
            <person name="Li N."/>
        </authorList>
    </citation>
    <scope>NUCLEOTIDE SEQUENCE [LARGE SCALE GENOMIC DNA]</scope>
</reference>
<evidence type="ECO:0000256" key="1">
    <source>
        <dbReference type="SAM" id="MobiDB-lite"/>
    </source>
</evidence>
<protein>
    <submittedName>
        <fullName evidence="2">Uncharacterized protein</fullName>
    </submittedName>
</protein>
<name>R0LST7_ANAPL</name>
<sequence length="80" mass="8875">MPTLPEDKDQPKVAQHNSSPPAKVTQIILFDANCYKGGEDLQSGTSSIKNVSLTGFEDTVFYTLGENIRYFSIIGKYCQQ</sequence>
<proteinExistence type="predicted"/>